<keyword evidence="4 7" id="KW-1133">Transmembrane helix</keyword>
<protein>
    <submittedName>
        <fullName evidence="9">Putative ABC transport system permease protein</fullName>
    </submittedName>
</protein>
<accession>A0A2T0KCD5</accession>
<gene>
    <name evidence="9" type="ORF">CLV67_107181</name>
</gene>
<feature type="transmembrane region" description="Helical" evidence="7">
    <location>
        <begin position="384"/>
        <end position="406"/>
    </location>
</feature>
<reference evidence="9 10" key="1">
    <citation type="submission" date="2018-03" db="EMBL/GenBank/DDBJ databases">
        <title>Genomic Encyclopedia of Archaeal and Bacterial Type Strains, Phase II (KMG-II): from individual species to whole genera.</title>
        <authorList>
            <person name="Goeker M."/>
        </authorList>
    </citation>
    <scope>NUCLEOTIDE SEQUENCE [LARGE SCALE GENOMIC DNA]</scope>
    <source>
        <strain evidence="9 10">DSM 43146</strain>
    </source>
</reference>
<dbReference type="InterPro" id="IPR050250">
    <property type="entry name" value="Macrolide_Exporter_MacB"/>
</dbReference>
<dbReference type="PANTHER" id="PTHR30572">
    <property type="entry name" value="MEMBRANE COMPONENT OF TRANSPORTER-RELATED"/>
    <property type="match status" value="1"/>
</dbReference>
<sequence>MNTVLRTQLAGVSRRPARMLLTGLAVLVASFVVYATVLAQQITERSVLNGLSGTPEATDLVVMSGEIARKDITAVEGLPGVAEVVARAENGFQLGPGYLVVSTDPGSGPLSTVKVTEGRFPAATGEIAVTPRTVERMGLPIGSKIPVQPEGGKPITLTVVGVAETRDDVGFLSYGSLDTVTAATGTEYIDRLEIRLDAGADPQSVRERIEPLVAGEGAPLIVAGPEVREQEAIDAASQVEQLFIVVRVFVAVAVAAAGLIAASTFRIVFAQRMRQLALLRAVGAGRGALARALALEGALTGLLAGVTGVLGALALGHLIPVVLSAFGVEISSPGLPLAQAAGTVLLAVLITVVAVLAPAFSASRVAPLEALRSAATSGAKQGIGLLRMITGLLFALAAGGLAALVWTSLPGPQEQNYPAEQMLLSVVGSGALAFIALIALGPLLVRPVLAVAGRPLRLLGPVGRLAVGGVGGSARRAAAVSVVVALGVTLVTGVLVGGDSIRVLANREAVAAAPADFQLEGAPDGTLPAGLAEKAAGLTELTRVTPYRRVVDVKVGDLEGGNATDLSTTALPSLSELDVKSGSVADLAPGRAVVAGYVGLQTGDQVTVSAKGKQVRVTVAAVLGGPTPLRTEVLLDRADLTALGAPAAPTGLLADAATAGEDGRTTALRALQGTIGAGSEARVEVLADQRDAVDQQLGVLMLIALALISLTVLIAVVGVGATTALSVVERARESGLLRAVGMSRGGLRGMLTTESALYGLIGAVLGVVLGVPYAWLAVSAIGLDAPLTLPVWQLVAVFVVLVLLTALAGVMPARKAARVSPVTALGTE</sequence>
<dbReference type="RefSeq" id="WP_106320180.1">
    <property type="nucleotide sequence ID" value="NZ_BOMO01000071.1"/>
</dbReference>
<keyword evidence="5 7" id="KW-0472">Membrane</keyword>
<evidence type="ECO:0000256" key="2">
    <source>
        <dbReference type="ARBA" id="ARBA00022475"/>
    </source>
</evidence>
<feature type="transmembrane region" description="Helical" evidence="7">
    <location>
        <begin position="242"/>
        <end position="269"/>
    </location>
</feature>
<feature type="transmembrane region" description="Helical" evidence="7">
    <location>
        <begin position="699"/>
        <end position="728"/>
    </location>
</feature>
<evidence type="ECO:0000259" key="8">
    <source>
        <dbReference type="Pfam" id="PF02687"/>
    </source>
</evidence>
<evidence type="ECO:0000313" key="9">
    <source>
        <dbReference type="EMBL" id="PRX20904.1"/>
    </source>
</evidence>
<dbReference type="OrthoDB" id="3678397at2"/>
<comment type="caution">
    <text evidence="9">The sequence shown here is derived from an EMBL/GenBank/DDBJ whole genome shotgun (WGS) entry which is preliminary data.</text>
</comment>
<keyword evidence="3 7" id="KW-0812">Transmembrane</keyword>
<feature type="transmembrane region" description="Helical" evidence="7">
    <location>
        <begin position="426"/>
        <end position="445"/>
    </location>
</feature>
<dbReference type="GO" id="GO:0022857">
    <property type="term" value="F:transmembrane transporter activity"/>
    <property type="evidence" value="ECO:0007669"/>
    <property type="project" value="TreeGrafter"/>
</dbReference>
<evidence type="ECO:0000256" key="1">
    <source>
        <dbReference type="ARBA" id="ARBA00004651"/>
    </source>
</evidence>
<evidence type="ECO:0000256" key="5">
    <source>
        <dbReference type="ARBA" id="ARBA00023136"/>
    </source>
</evidence>
<evidence type="ECO:0000256" key="7">
    <source>
        <dbReference type="SAM" id="Phobius"/>
    </source>
</evidence>
<keyword evidence="2" id="KW-1003">Cell membrane</keyword>
<evidence type="ECO:0000313" key="10">
    <source>
        <dbReference type="Proteomes" id="UP000239415"/>
    </source>
</evidence>
<dbReference type="Pfam" id="PF02687">
    <property type="entry name" value="FtsX"/>
    <property type="match status" value="2"/>
</dbReference>
<keyword evidence="10" id="KW-1185">Reference proteome</keyword>
<evidence type="ECO:0000256" key="6">
    <source>
        <dbReference type="ARBA" id="ARBA00038076"/>
    </source>
</evidence>
<dbReference type="PANTHER" id="PTHR30572:SF4">
    <property type="entry name" value="ABC TRANSPORTER PERMEASE YTRF"/>
    <property type="match status" value="1"/>
</dbReference>
<comment type="similarity">
    <text evidence="6">Belongs to the ABC-4 integral membrane protein family.</text>
</comment>
<feature type="transmembrane region" description="Helical" evidence="7">
    <location>
        <begin position="757"/>
        <end position="778"/>
    </location>
</feature>
<feature type="domain" description="ABC3 transporter permease C-terminal" evidence="8">
    <location>
        <begin position="248"/>
        <end position="365"/>
    </location>
</feature>
<feature type="domain" description="ABC3 transporter permease C-terminal" evidence="8">
    <location>
        <begin position="707"/>
        <end position="821"/>
    </location>
</feature>
<name>A0A2T0KCD5_9ACTN</name>
<evidence type="ECO:0000256" key="3">
    <source>
        <dbReference type="ARBA" id="ARBA00022692"/>
    </source>
</evidence>
<feature type="transmembrane region" description="Helical" evidence="7">
    <location>
        <begin position="339"/>
        <end position="363"/>
    </location>
</feature>
<feature type="transmembrane region" description="Helical" evidence="7">
    <location>
        <begin position="289"/>
        <end position="319"/>
    </location>
</feature>
<organism evidence="9 10">
    <name type="scientific">Actinoplanes italicus</name>
    <dbReference type="NCBI Taxonomy" id="113567"/>
    <lineage>
        <taxon>Bacteria</taxon>
        <taxon>Bacillati</taxon>
        <taxon>Actinomycetota</taxon>
        <taxon>Actinomycetes</taxon>
        <taxon>Micromonosporales</taxon>
        <taxon>Micromonosporaceae</taxon>
        <taxon>Actinoplanes</taxon>
    </lineage>
</organism>
<feature type="transmembrane region" description="Helical" evidence="7">
    <location>
        <begin position="790"/>
        <end position="810"/>
    </location>
</feature>
<dbReference type="AlphaFoldDB" id="A0A2T0KCD5"/>
<dbReference type="GO" id="GO:0005886">
    <property type="term" value="C:plasma membrane"/>
    <property type="evidence" value="ECO:0007669"/>
    <property type="project" value="UniProtKB-SubCell"/>
</dbReference>
<dbReference type="InterPro" id="IPR003838">
    <property type="entry name" value="ABC3_permease_C"/>
</dbReference>
<evidence type="ECO:0000256" key="4">
    <source>
        <dbReference type="ARBA" id="ARBA00022989"/>
    </source>
</evidence>
<feature type="transmembrane region" description="Helical" evidence="7">
    <location>
        <begin position="477"/>
        <end position="498"/>
    </location>
</feature>
<proteinExistence type="inferred from homology"/>
<dbReference type="EMBL" id="PVMZ01000007">
    <property type="protein sequence ID" value="PRX20904.1"/>
    <property type="molecule type" value="Genomic_DNA"/>
</dbReference>
<dbReference type="Proteomes" id="UP000239415">
    <property type="component" value="Unassembled WGS sequence"/>
</dbReference>
<comment type="subcellular location">
    <subcellularLocation>
        <location evidence="1">Cell membrane</location>
        <topology evidence="1">Multi-pass membrane protein</topology>
    </subcellularLocation>
</comment>